<dbReference type="SUPFAM" id="SSF53474">
    <property type="entry name" value="alpha/beta-Hydrolases"/>
    <property type="match status" value="1"/>
</dbReference>
<dbReference type="STRING" id="490629.SAMN05216266_101283"/>
<keyword evidence="3" id="KW-1185">Reference proteome</keyword>
<keyword evidence="1" id="KW-0732">Signal</keyword>
<dbReference type="RefSeq" id="WP_091668227.1">
    <property type="nucleotide sequence ID" value="NZ_FOKG01000001.1"/>
</dbReference>
<evidence type="ECO:0000313" key="3">
    <source>
        <dbReference type="Proteomes" id="UP000243799"/>
    </source>
</evidence>
<reference evidence="3" key="1">
    <citation type="submission" date="2016-10" db="EMBL/GenBank/DDBJ databases">
        <authorList>
            <person name="Varghese N."/>
            <person name="Submissions S."/>
        </authorList>
    </citation>
    <scope>NUCLEOTIDE SEQUENCE [LARGE SCALE GENOMIC DNA]</scope>
    <source>
        <strain evidence="3">CGMCC 4.3568</strain>
    </source>
</reference>
<dbReference type="EMBL" id="FOKG01000001">
    <property type="protein sequence ID" value="SFA76278.1"/>
    <property type="molecule type" value="Genomic_DNA"/>
</dbReference>
<dbReference type="GO" id="GO:0004806">
    <property type="term" value="F:triacylglycerol lipase activity"/>
    <property type="evidence" value="ECO:0007669"/>
    <property type="project" value="InterPro"/>
</dbReference>
<sequence>MRAPGRAHRLLGALLSTAVGFALLTVAAAPVSAEPSFYDPPSPLPPGQPGDVIKSEPSEFFIDPVKLIRAPAQVQRIMYRSKNTHGEPIAVTGTVLTPDAEWSGAGERPIVGYAPGTQGVGDNCAPSKALAAGLEYEGPFIAGMLTRGFAVVVTDYEGLGTPGMHTYVNRAAEGHAVLDAIRAAQRLPQADLPDAGPVGIAGYSQGGGASAAAAELAPEYAPELDIKGAYAGAVPADLAKVAGVLDGHYAAGFLGYSVLSLDAAYPELNLPDLLNEKGRQLLAEVATQCTPEAITAHAFTKTATLTKDGRPLAAYLDEEPYASRVAEQRIGERKPEAPTLVVHSALDDIVPYGQGRQMAKEWCAQGATVQFSTSLVPSHVGGAIRAYPEAFAWLDARFAGKRAPDNCGRF</sequence>
<name>A0A1I0VJA1_9PSEU</name>
<evidence type="ECO:0000313" key="2">
    <source>
        <dbReference type="EMBL" id="SFA76278.1"/>
    </source>
</evidence>
<gene>
    <name evidence="2" type="ORF">SAMN05216266_101283</name>
</gene>
<dbReference type="Pfam" id="PF03583">
    <property type="entry name" value="LIP"/>
    <property type="match status" value="1"/>
</dbReference>
<dbReference type="PIRSF" id="PIRSF029171">
    <property type="entry name" value="Esterase_LipA"/>
    <property type="match status" value="1"/>
</dbReference>
<dbReference type="InterPro" id="IPR029058">
    <property type="entry name" value="AB_hydrolase_fold"/>
</dbReference>
<dbReference type="Proteomes" id="UP000243799">
    <property type="component" value="Unassembled WGS sequence"/>
</dbReference>
<dbReference type="Gene3D" id="1.10.260.130">
    <property type="match status" value="1"/>
</dbReference>
<dbReference type="Gene3D" id="3.40.50.1820">
    <property type="entry name" value="alpha/beta hydrolase"/>
    <property type="match status" value="1"/>
</dbReference>
<dbReference type="PANTHER" id="PTHR34853:SF1">
    <property type="entry name" value="LIPASE 5"/>
    <property type="match status" value="1"/>
</dbReference>
<dbReference type="GO" id="GO:0016042">
    <property type="term" value="P:lipid catabolic process"/>
    <property type="evidence" value="ECO:0007669"/>
    <property type="project" value="InterPro"/>
</dbReference>
<dbReference type="OrthoDB" id="9798122at2"/>
<evidence type="ECO:0000256" key="1">
    <source>
        <dbReference type="SAM" id="SignalP"/>
    </source>
</evidence>
<accession>A0A1I0VJA1</accession>
<proteinExistence type="predicted"/>
<protein>
    <submittedName>
        <fullName evidence="2">Secretory lipase</fullName>
    </submittedName>
</protein>
<dbReference type="InterPro" id="IPR005152">
    <property type="entry name" value="Lipase_secreted"/>
</dbReference>
<dbReference type="AlphaFoldDB" id="A0A1I0VJA1"/>
<feature type="chain" id="PRO_5017306053" evidence="1">
    <location>
        <begin position="34"/>
        <end position="410"/>
    </location>
</feature>
<dbReference type="PANTHER" id="PTHR34853">
    <property type="match status" value="1"/>
</dbReference>
<feature type="signal peptide" evidence="1">
    <location>
        <begin position="1"/>
        <end position="33"/>
    </location>
</feature>
<organism evidence="2 3">
    <name type="scientific">Amycolatopsis marina</name>
    <dbReference type="NCBI Taxonomy" id="490629"/>
    <lineage>
        <taxon>Bacteria</taxon>
        <taxon>Bacillati</taxon>
        <taxon>Actinomycetota</taxon>
        <taxon>Actinomycetes</taxon>
        <taxon>Pseudonocardiales</taxon>
        <taxon>Pseudonocardiaceae</taxon>
        <taxon>Amycolatopsis</taxon>
    </lineage>
</organism>